<evidence type="ECO:0000313" key="2">
    <source>
        <dbReference type="EMBL" id="OWL97858.1"/>
    </source>
</evidence>
<dbReference type="InterPro" id="IPR003797">
    <property type="entry name" value="DegV"/>
</dbReference>
<organism evidence="2 3">
    <name type="scientific">Deinococcus indicus</name>
    <dbReference type="NCBI Taxonomy" id="223556"/>
    <lineage>
        <taxon>Bacteria</taxon>
        <taxon>Thermotogati</taxon>
        <taxon>Deinococcota</taxon>
        <taxon>Deinococci</taxon>
        <taxon>Deinococcales</taxon>
        <taxon>Deinococcaceae</taxon>
        <taxon>Deinococcus</taxon>
    </lineage>
</organism>
<accession>A0A246BQC0</accession>
<dbReference type="Gene3D" id="3.40.50.10170">
    <property type="match status" value="1"/>
</dbReference>
<protein>
    <submittedName>
        <fullName evidence="2">Fatty acid-binding protein DegV</fullName>
    </submittedName>
</protein>
<name>A0A246BQC0_9DEIO</name>
<dbReference type="Gene3D" id="3.30.1180.10">
    <property type="match status" value="1"/>
</dbReference>
<dbReference type="Pfam" id="PF02645">
    <property type="entry name" value="DegV"/>
    <property type="match status" value="1"/>
</dbReference>
<dbReference type="OrthoDB" id="9780216at2"/>
<dbReference type="InterPro" id="IPR043168">
    <property type="entry name" value="DegV_C"/>
</dbReference>
<keyword evidence="1" id="KW-0446">Lipid-binding</keyword>
<evidence type="ECO:0000256" key="1">
    <source>
        <dbReference type="ARBA" id="ARBA00023121"/>
    </source>
</evidence>
<proteinExistence type="predicted"/>
<comment type="caution">
    <text evidence="2">The sequence shown here is derived from an EMBL/GenBank/DDBJ whole genome shotgun (WGS) entry which is preliminary data.</text>
</comment>
<keyword evidence="3" id="KW-1185">Reference proteome</keyword>
<sequence length="292" mass="31689">MNDTPPPPAPQFTVITDGGMDAYATLRNDVPVAPFSVTFGNRTYRMNEISRAELYRELQTNPHHPTSSQPTPQDWMDAATQAGQDVLGVTVSAGLSGSLNAAEQARQALEGRVRLTLHDTRTISAAQAFQVHAAATAAARGETLDTAREWMRAVHEETELYFTIETLEYLRRGGRIGRVQATLGGLLNLKPVITVDRETGTYTNVGRARSYRGAIEALAAQVTRRHGEGTPLRLGLLYGSVREDADEVLAHLSARHPIVWSDVAGVNPVLNVHTGPRALGLAAAPGAWPWER</sequence>
<dbReference type="NCBIfam" id="TIGR00762">
    <property type="entry name" value="DegV"/>
    <property type="match status" value="1"/>
</dbReference>
<dbReference type="RefSeq" id="WP_088247660.1">
    <property type="nucleotide sequence ID" value="NZ_BNAM01000019.1"/>
</dbReference>
<dbReference type="Proteomes" id="UP000197208">
    <property type="component" value="Unassembled WGS sequence"/>
</dbReference>
<dbReference type="SUPFAM" id="SSF82549">
    <property type="entry name" value="DAK1/DegV-like"/>
    <property type="match status" value="1"/>
</dbReference>
<dbReference type="PANTHER" id="PTHR33434">
    <property type="entry name" value="DEGV DOMAIN-CONTAINING PROTEIN DR_1986-RELATED"/>
    <property type="match status" value="1"/>
</dbReference>
<dbReference type="InterPro" id="IPR050270">
    <property type="entry name" value="DegV_domain_contain"/>
</dbReference>
<dbReference type="GO" id="GO:0008289">
    <property type="term" value="F:lipid binding"/>
    <property type="evidence" value="ECO:0007669"/>
    <property type="project" value="UniProtKB-KW"/>
</dbReference>
<evidence type="ECO:0000313" key="3">
    <source>
        <dbReference type="Proteomes" id="UP000197208"/>
    </source>
</evidence>
<dbReference type="PROSITE" id="PS51482">
    <property type="entry name" value="DEGV"/>
    <property type="match status" value="1"/>
</dbReference>
<dbReference type="EMBL" id="NHMK01000009">
    <property type="protein sequence ID" value="OWL97858.1"/>
    <property type="molecule type" value="Genomic_DNA"/>
</dbReference>
<dbReference type="AlphaFoldDB" id="A0A246BQC0"/>
<dbReference type="PANTHER" id="PTHR33434:SF2">
    <property type="entry name" value="FATTY ACID-BINDING PROTEIN TM_1468"/>
    <property type="match status" value="1"/>
</dbReference>
<reference evidence="2 3" key="1">
    <citation type="submission" date="2017-05" db="EMBL/GenBank/DDBJ databases">
        <title>De novo genome assembly of Deniococcus indicus strain DR1.</title>
        <authorList>
            <person name="Chauhan D."/>
            <person name="Yennamalli R.M."/>
            <person name="Priyadarshini R."/>
        </authorList>
    </citation>
    <scope>NUCLEOTIDE SEQUENCE [LARGE SCALE GENOMIC DNA]</scope>
    <source>
        <strain evidence="2 3">DR1</strain>
    </source>
</reference>
<gene>
    <name evidence="2" type="ORF">CBQ26_06350</name>
</gene>